<feature type="compositionally biased region" description="Polar residues" evidence="1">
    <location>
        <begin position="336"/>
        <end position="350"/>
    </location>
</feature>
<evidence type="ECO:0000259" key="2">
    <source>
        <dbReference type="PROSITE" id="PS50174"/>
    </source>
</evidence>
<dbReference type="InterPro" id="IPR000467">
    <property type="entry name" value="G_patch_dom"/>
</dbReference>
<dbReference type="PROSITE" id="PS50174">
    <property type="entry name" value="G_PATCH"/>
    <property type="match status" value="1"/>
</dbReference>
<dbReference type="Proteomes" id="UP000078561">
    <property type="component" value="Unassembled WGS sequence"/>
</dbReference>
<dbReference type="InterPro" id="IPR051189">
    <property type="entry name" value="Splicing_assoc_domain"/>
</dbReference>
<evidence type="ECO:0000259" key="3">
    <source>
        <dbReference type="PROSITE" id="PS51061"/>
    </source>
</evidence>
<dbReference type="InterPro" id="IPR036867">
    <property type="entry name" value="R3H_dom_sf"/>
</dbReference>
<evidence type="ECO:0000313" key="5">
    <source>
        <dbReference type="Proteomes" id="UP000078561"/>
    </source>
</evidence>
<dbReference type="GO" id="GO:0003676">
    <property type="term" value="F:nucleic acid binding"/>
    <property type="evidence" value="ECO:0007669"/>
    <property type="project" value="UniProtKB-UniRule"/>
</dbReference>
<proteinExistence type="predicted"/>
<feature type="region of interest" description="Disordered" evidence="1">
    <location>
        <begin position="435"/>
        <end position="485"/>
    </location>
</feature>
<feature type="compositionally biased region" description="Basic and acidic residues" evidence="1">
    <location>
        <begin position="311"/>
        <end position="335"/>
    </location>
</feature>
<feature type="region of interest" description="Disordered" evidence="1">
    <location>
        <begin position="1"/>
        <end position="143"/>
    </location>
</feature>
<sequence>MGSTKRGGSNRGQRGRRGGGASGGKCSSIGVRHPVNDQLLSDDNEEDFMLFGQLGDTTDSGDTDDELADGRSKHARRKAKIKKAQDAKRTGSHMDTGKGKNRITATTKDKNDKSNVDAPHFVRPSTRSNDATANDSDADDNERDVDLNNLLLDVGNLDINDDAFEQLIHKSSPLPGTTGTGNCSNDKRDISVADMTDDDIIQLLLMCETDKDMHRFIGGLDVDELDRIDAFFDDYDDYDDYDDDFYDYDDDILDYEEQYLAELGLFDGFDDEIAPEMFQRALEEALAQVPTGLKPGVKNWLSHDKGAIKKYKQQEKKQQKKEAKANKRYQNKKDTNASGGKPSNTPSTELWNMDRRIRDFINDNQLDSLQFAPMDKISRRQLHTLSNAYNLTSKSLGQGKLRSLVVTKTANTCIPQDRRSIELFIHEAQSTITVQQNLAQKHHQAEPRGHGKGKKANPGKKPVGQDAPTSKKKGAAAKQDKEHGTVVASNAAPIAESNVGHRMMLAMGWKQGNGLGTNQEGIIDPIEAVIRGKRRGLGA</sequence>
<accession>A0A163TIF6</accession>
<evidence type="ECO:0000256" key="1">
    <source>
        <dbReference type="SAM" id="MobiDB-lite"/>
    </source>
</evidence>
<evidence type="ECO:0000313" key="4">
    <source>
        <dbReference type="EMBL" id="SAM05152.1"/>
    </source>
</evidence>
<dbReference type="InParanoid" id="A0A163TIF6"/>
<dbReference type="Pfam" id="PF01424">
    <property type="entry name" value="R3H"/>
    <property type="match status" value="1"/>
</dbReference>
<dbReference type="OrthoDB" id="21470at2759"/>
<dbReference type="SMART" id="SM00393">
    <property type="entry name" value="R3H"/>
    <property type="match status" value="1"/>
</dbReference>
<gene>
    <name evidence="4" type="primary">ABSGL_11018.1 scaffold 12038</name>
</gene>
<feature type="domain" description="G-patch" evidence="2">
    <location>
        <begin position="496"/>
        <end position="539"/>
    </location>
</feature>
<dbReference type="SMART" id="SM00443">
    <property type="entry name" value="G_patch"/>
    <property type="match status" value="1"/>
</dbReference>
<protein>
    <recommendedName>
        <fullName evidence="6">Protein SQS1</fullName>
    </recommendedName>
</protein>
<dbReference type="CDD" id="cd02325">
    <property type="entry name" value="R3H"/>
    <property type="match status" value="1"/>
</dbReference>
<dbReference type="SUPFAM" id="SSF82708">
    <property type="entry name" value="R3H domain"/>
    <property type="match status" value="1"/>
</dbReference>
<dbReference type="STRING" id="4829.A0A163TIF6"/>
<dbReference type="AlphaFoldDB" id="A0A163TIF6"/>
<evidence type="ECO:0008006" key="6">
    <source>
        <dbReference type="Google" id="ProtNLM"/>
    </source>
</evidence>
<feature type="compositionally biased region" description="Basic residues" evidence="1">
    <location>
        <begin position="73"/>
        <end position="82"/>
    </location>
</feature>
<dbReference type="EMBL" id="LT554419">
    <property type="protein sequence ID" value="SAM05152.1"/>
    <property type="molecule type" value="Genomic_DNA"/>
</dbReference>
<feature type="region of interest" description="Disordered" evidence="1">
    <location>
        <begin position="311"/>
        <end position="351"/>
    </location>
</feature>
<dbReference type="InterPro" id="IPR001374">
    <property type="entry name" value="R3H_dom"/>
</dbReference>
<organism evidence="4">
    <name type="scientific">Absidia glauca</name>
    <name type="common">Pin mould</name>
    <dbReference type="NCBI Taxonomy" id="4829"/>
    <lineage>
        <taxon>Eukaryota</taxon>
        <taxon>Fungi</taxon>
        <taxon>Fungi incertae sedis</taxon>
        <taxon>Mucoromycota</taxon>
        <taxon>Mucoromycotina</taxon>
        <taxon>Mucoromycetes</taxon>
        <taxon>Mucorales</taxon>
        <taxon>Cunninghamellaceae</taxon>
        <taxon>Absidia</taxon>
    </lineage>
</organism>
<dbReference type="PROSITE" id="PS51061">
    <property type="entry name" value="R3H"/>
    <property type="match status" value="1"/>
</dbReference>
<dbReference type="Gene3D" id="3.30.1370.50">
    <property type="entry name" value="R3H-like domain"/>
    <property type="match status" value="1"/>
</dbReference>
<feature type="domain" description="R3H" evidence="3">
    <location>
        <begin position="347"/>
        <end position="410"/>
    </location>
</feature>
<reference evidence="4" key="1">
    <citation type="submission" date="2016-04" db="EMBL/GenBank/DDBJ databases">
        <authorList>
            <person name="Evans L.H."/>
            <person name="Alamgir A."/>
            <person name="Owens N."/>
            <person name="Weber N.D."/>
            <person name="Virtaneva K."/>
            <person name="Barbian K."/>
            <person name="Babar A."/>
            <person name="Rosenke K."/>
        </authorList>
    </citation>
    <scope>NUCLEOTIDE SEQUENCE [LARGE SCALE GENOMIC DNA]</scope>
    <source>
        <strain evidence="4">CBS 101.48</strain>
    </source>
</reference>
<dbReference type="Pfam" id="PF01585">
    <property type="entry name" value="G-patch"/>
    <property type="match status" value="1"/>
</dbReference>
<dbReference type="PANTHER" id="PTHR14195">
    <property type="entry name" value="G PATCH DOMAIN CONTAINING PROTEIN 2"/>
    <property type="match status" value="1"/>
</dbReference>
<keyword evidence="5" id="KW-1185">Reference proteome</keyword>
<name>A0A163TIF6_ABSGL</name>